<dbReference type="SUPFAM" id="SSF51395">
    <property type="entry name" value="FMN-linked oxidoreductases"/>
    <property type="match status" value="1"/>
</dbReference>
<gene>
    <name evidence="9" type="primary">pyrD</name>
    <name evidence="11" type="ORF">FYJ27_08075</name>
</gene>
<feature type="binding site" evidence="9">
    <location>
        <position position="122"/>
    </location>
    <ligand>
        <name>FMN</name>
        <dbReference type="ChEBI" id="CHEBI:58210"/>
    </ligand>
</feature>
<evidence type="ECO:0000256" key="7">
    <source>
        <dbReference type="ARBA" id="ARBA00022975"/>
    </source>
</evidence>
<dbReference type="NCBIfam" id="NF005574">
    <property type="entry name" value="PRK07259.1"/>
    <property type="match status" value="1"/>
</dbReference>
<keyword evidence="6 9" id="KW-0288">FMN</keyword>
<feature type="binding site" evidence="9">
    <location>
        <begin position="65"/>
        <end position="69"/>
    </location>
    <ligand>
        <name>substrate</name>
    </ligand>
</feature>
<evidence type="ECO:0000256" key="8">
    <source>
        <dbReference type="ARBA" id="ARBA00023002"/>
    </source>
</evidence>
<comment type="caution">
    <text evidence="11">The sequence shown here is derived from an EMBL/GenBank/DDBJ whole genome shotgun (WGS) entry which is preliminary data.</text>
</comment>
<feature type="binding site" evidence="9">
    <location>
        <begin position="41"/>
        <end position="42"/>
    </location>
    <ligand>
        <name>FMN</name>
        <dbReference type="ChEBI" id="CHEBI:58210"/>
    </ligand>
</feature>
<dbReference type="Proteomes" id="UP000462760">
    <property type="component" value="Unassembled WGS sequence"/>
</dbReference>
<comment type="cofactor">
    <cofactor evidence="9">
        <name>FMN</name>
        <dbReference type="ChEBI" id="CHEBI:58210"/>
    </cofactor>
    <text evidence="9">Binds 1 FMN per subunit.</text>
</comment>
<feature type="binding site" evidence="9">
    <location>
        <position position="212"/>
    </location>
    <ligand>
        <name>FMN</name>
        <dbReference type="ChEBI" id="CHEBI:58210"/>
    </ligand>
</feature>
<evidence type="ECO:0000256" key="9">
    <source>
        <dbReference type="HAMAP-Rule" id="MF_00224"/>
    </source>
</evidence>
<feature type="binding site" evidence="9">
    <location>
        <position position="19"/>
    </location>
    <ligand>
        <name>FMN</name>
        <dbReference type="ChEBI" id="CHEBI:58210"/>
    </ligand>
</feature>
<comment type="catalytic activity">
    <reaction evidence="9">
        <text>(S)-dihydroorotate + A = orotate + AH2</text>
        <dbReference type="Rhea" id="RHEA:18073"/>
        <dbReference type="ChEBI" id="CHEBI:13193"/>
        <dbReference type="ChEBI" id="CHEBI:17499"/>
        <dbReference type="ChEBI" id="CHEBI:30839"/>
        <dbReference type="ChEBI" id="CHEBI:30864"/>
    </reaction>
</comment>
<dbReference type="InterPro" id="IPR050074">
    <property type="entry name" value="DHO_dehydrogenase"/>
</dbReference>
<reference evidence="11 12" key="1">
    <citation type="submission" date="2019-08" db="EMBL/GenBank/DDBJ databases">
        <title>In-depth cultivation of the pig gut microbiome towards novel bacterial diversity and tailored functional studies.</title>
        <authorList>
            <person name="Wylensek D."/>
            <person name="Hitch T.C.A."/>
            <person name="Clavel T."/>
        </authorList>
    </citation>
    <scope>NUCLEOTIDE SEQUENCE [LARGE SCALE GENOMIC DNA]</scope>
    <source>
        <strain evidence="11 12">Med78-601-WT-4W-RMD-3</strain>
    </source>
</reference>
<feature type="binding site" evidence="9">
    <location>
        <begin position="260"/>
        <end position="261"/>
    </location>
    <ligand>
        <name>FMN</name>
        <dbReference type="ChEBI" id="CHEBI:58210"/>
    </ligand>
</feature>
<comment type="pathway">
    <text evidence="2 9">Pyrimidine metabolism; UMP biosynthesis via de novo pathway.</text>
</comment>
<evidence type="ECO:0000256" key="3">
    <source>
        <dbReference type="ARBA" id="ARBA00008008"/>
    </source>
</evidence>
<dbReference type="OrthoDB" id="9794954at2"/>
<dbReference type="InterPro" id="IPR001295">
    <property type="entry name" value="Dihydroorotate_DH_CS"/>
</dbReference>
<organism evidence="11 12">
    <name type="scientific">Anaerosalibacter bizertensis</name>
    <dbReference type="NCBI Taxonomy" id="932217"/>
    <lineage>
        <taxon>Bacteria</taxon>
        <taxon>Bacillati</taxon>
        <taxon>Bacillota</taxon>
        <taxon>Tissierellia</taxon>
        <taxon>Tissierellales</taxon>
        <taxon>Sporanaerobacteraceae</taxon>
        <taxon>Anaerosalibacter</taxon>
    </lineage>
</organism>
<dbReference type="GO" id="GO:0006207">
    <property type="term" value="P:'de novo' pyrimidine nucleobase biosynthetic process"/>
    <property type="evidence" value="ECO:0007669"/>
    <property type="project" value="InterPro"/>
</dbReference>
<dbReference type="InterPro" id="IPR012135">
    <property type="entry name" value="Dihydroorotate_DH_1_2"/>
</dbReference>
<comment type="similarity">
    <text evidence="3 9">Belongs to the dihydroorotate dehydrogenase family. Type 1 subfamily.</text>
</comment>
<dbReference type="PANTHER" id="PTHR48109:SF1">
    <property type="entry name" value="DIHYDROOROTATE DEHYDROGENASE (FUMARATE)"/>
    <property type="match status" value="1"/>
</dbReference>
<evidence type="ECO:0000256" key="5">
    <source>
        <dbReference type="ARBA" id="ARBA00022630"/>
    </source>
</evidence>
<dbReference type="EC" id="1.3.-.-" evidence="9"/>
<dbReference type="RefSeq" id="WP_154484360.1">
    <property type="nucleotide sequence ID" value="NZ_VULR01000010.1"/>
</dbReference>
<dbReference type="PIRSF" id="PIRSF000164">
    <property type="entry name" value="DHO_oxidase"/>
    <property type="match status" value="1"/>
</dbReference>
<accession>A0A844FI98</accession>
<dbReference type="UniPathway" id="UPA00070"/>
<dbReference type="InterPro" id="IPR005720">
    <property type="entry name" value="Dihydroorotate_DH_cat"/>
</dbReference>
<feature type="domain" description="Dihydroorotate dehydrogenase catalytic" evidence="10">
    <location>
        <begin position="2"/>
        <end position="281"/>
    </location>
</feature>
<dbReference type="HAMAP" id="MF_00224">
    <property type="entry name" value="DHO_dh_type1"/>
    <property type="match status" value="1"/>
</dbReference>
<keyword evidence="5 9" id="KW-0285">Flavoprotein</keyword>
<keyword evidence="4 9" id="KW-0963">Cytoplasm</keyword>
<dbReference type="InterPro" id="IPR013785">
    <property type="entry name" value="Aldolase_TIM"/>
</dbReference>
<dbReference type="CDD" id="cd04740">
    <property type="entry name" value="DHOD_1B_like"/>
    <property type="match status" value="1"/>
</dbReference>
<feature type="binding site" evidence="9">
    <location>
        <position position="95"/>
    </location>
    <ligand>
        <name>FMN</name>
        <dbReference type="ChEBI" id="CHEBI:58210"/>
    </ligand>
</feature>
<name>A0A844FI98_9FIRM</name>
<evidence type="ECO:0000313" key="12">
    <source>
        <dbReference type="Proteomes" id="UP000462760"/>
    </source>
</evidence>
<dbReference type="GO" id="GO:0005737">
    <property type="term" value="C:cytoplasm"/>
    <property type="evidence" value="ECO:0007669"/>
    <property type="project" value="UniProtKB-SubCell"/>
</dbReference>
<evidence type="ECO:0000256" key="6">
    <source>
        <dbReference type="ARBA" id="ARBA00022643"/>
    </source>
</evidence>
<feature type="binding site" evidence="9">
    <location>
        <begin position="187"/>
        <end position="188"/>
    </location>
    <ligand>
        <name>substrate</name>
    </ligand>
</feature>
<evidence type="ECO:0000256" key="1">
    <source>
        <dbReference type="ARBA" id="ARBA00004496"/>
    </source>
</evidence>
<dbReference type="EMBL" id="VULR01000010">
    <property type="protein sequence ID" value="MSS43681.1"/>
    <property type="molecule type" value="Genomic_DNA"/>
</dbReference>
<dbReference type="PANTHER" id="PTHR48109">
    <property type="entry name" value="DIHYDROOROTATE DEHYDROGENASE (QUINONE), MITOCHONDRIAL-RELATED"/>
    <property type="match status" value="1"/>
</dbReference>
<evidence type="ECO:0000313" key="11">
    <source>
        <dbReference type="EMBL" id="MSS43681.1"/>
    </source>
</evidence>
<evidence type="ECO:0000259" key="10">
    <source>
        <dbReference type="Pfam" id="PF01180"/>
    </source>
</evidence>
<dbReference type="InterPro" id="IPR024920">
    <property type="entry name" value="Dihydroorotate_DH_1"/>
</dbReference>
<comment type="function">
    <text evidence="9">Catalyzes the conversion of dihydroorotate to orotate.</text>
</comment>
<dbReference type="PROSITE" id="PS00912">
    <property type="entry name" value="DHODEHASE_2"/>
    <property type="match status" value="1"/>
</dbReference>
<proteinExistence type="inferred from homology"/>
<dbReference type="AlphaFoldDB" id="A0A844FI98"/>
<keyword evidence="7 9" id="KW-0665">Pyrimidine biosynthesis</keyword>
<protein>
    <recommendedName>
        <fullName evidence="9">Dihydroorotate dehydrogenase</fullName>
        <shortName evidence="9">DHOD</shortName>
        <shortName evidence="9">DHODase</shortName>
        <shortName evidence="9">DHOdehase</shortName>
        <ecNumber evidence="9">1.3.-.-</ecNumber>
    </recommendedName>
</protein>
<dbReference type="Gene3D" id="3.20.20.70">
    <property type="entry name" value="Aldolase class I"/>
    <property type="match status" value="1"/>
</dbReference>
<evidence type="ECO:0000256" key="4">
    <source>
        <dbReference type="ARBA" id="ARBA00022490"/>
    </source>
</evidence>
<evidence type="ECO:0000256" key="2">
    <source>
        <dbReference type="ARBA" id="ARBA00004725"/>
    </source>
</evidence>
<comment type="subcellular location">
    <subcellularLocation>
        <location evidence="1 9">Cytoplasm</location>
    </subcellularLocation>
</comment>
<keyword evidence="8 9" id="KW-0560">Oxidoreductase</keyword>
<dbReference type="NCBIfam" id="TIGR01037">
    <property type="entry name" value="pyrD_sub1_fam"/>
    <property type="match status" value="1"/>
</dbReference>
<sequence length="298" mass="32519">MTSVEMFGIKFKNPVITASGTFTRDYEDFFSLSKLGGICTKGLTLNEKKGNSGIRIHETTGGLLNSIGLQNPGVDRYISEELPHMEKYDTVIIANVGGSTIEEYVKTIEKLNNTNIPIIELNISCPNVKEGGMAFGIKSDVAFKVVREVKKICKKPLIVKLSPNAENILDMAYKCCEAGADGLSLVNTFSGMAIDIKNRKPVFDNTIAGLSGPCIKPIALRMVYEVSRIVNVPIIGIGGIVDYKDALEYIMAGALAVQVGSGNFMKPDICLDIINGIEEFMEKENIKSLEEIRGIARR</sequence>
<dbReference type="FunFam" id="3.20.20.70:FF:000027">
    <property type="entry name" value="Dihydropyrimidine dehydrogenase [NADP(+)]"/>
    <property type="match status" value="1"/>
</dbReference>
<dbReference type="Pfam" id="PF01180">
    <property type="entry name" value="DHO_dh"/>
    <property type="match status" value="1"/>
</dbReference>
<feature type="active site" description="Nucleophile" evidence="9">
    <location>
        <position position="125"/>
    </location>
</feature>
<dbReference type="GO" id="GO:0004152">
    <property type="term" value="F:dihydroorotate dehydrogenase activity"/>
    <property type="evidence" value="ECO:0007669"/>
    <property type="project" value="UniProtKB-UniRule"/>
</dbReference>
<feature type="binding site" evidence="9">
    <location>
        <begin position="238"/>
        <end position="239"/>
    </location>
    <ligand>
        <name>FMN</name>
        <dbReference type="ChEBI" id="CHEBI:58210"/>
    </ligand>
</feature>
<dbReference type="InterPro" id="IPR033888">
    <property type="entry name" value="DHOD_1B"/>
</dbReference>
<feature type="binding site" evidence="9">
    <location>
        <position position="160"/>
    </location>
    <ligand>
        <name>FMN</name>
        <dbReference type="ChEBI" id="CHEBI:58210"/>
    </ligand>
</feature>
<feature type="binding site" evidence="9">
    <location>
        <position position="41"/>
    </location>
    <ligand>
        <name>substrate</name>
    </ligand>
</feature>
<dbReference type="InterPro" id="IPR049622">
    <property type="entry name" value="Dihydroorotate_DH_I"/>
</dbReference>
<dbReference type="GO" id="GO:0044205">
    <property type="term" value="P:'de novo' UMP biosynthetic process"/>
    <property type="evidence" value="ECO:0007669"/>
    <property type="project" value="UniProtKB-UniRule"/>
</dbReference>
<feature type="binding site" evidence="9">
    <location>
        <position position="122"/>
    </location>
    <ligand>
        <name>substrate</name>
    </ligand>
</feature>
<feature type="binding site" evidence="9">
    <location>
        <position position="186"/>
    </location>
    <ligand>
        <name>FMN</name>
        <dbReference type="ChEBI" id="CHEBI:58210"/>
    </ligand>
</feature>